<organism evidence="1 2">
    <name type="scientific">Podila minutissima</name>
    <dbReference type="NCBI Taxonomy" id="64525"/>
    <lineage>
        <taxon>Eukaryota</taxon>
        <taxon>Fungi</taxon>
        <taxon>Fungi incertae sedis</taxon>
        <taxon>Mucoromycota</taxon>
        <taxon>Mortierellomycotina</taxon>
        <taxon>Mortierellomycetes</taxon>
        <taxon>Mortierellales</taxon>
        <taxon>Mortierellaceae</taxon>
        <taxon>Podila</taxon>
    </lineage>
</organism>
<proteinExistence type="predicted"/>
<dbReference type="AlphaFoldDB" id="A0A9P5VL64"/>
<keyword evidence="2" id="KW-1185">Reference proteome</keyword>
<reference evidence="1" key="1">
    <citation type="journal article" date="2020" name="Fungal Divers.">
        <title>Resolving the Mortierellaceae phylogeny through synthesis of multi-gene phylogenetics and phylogenomics.</title>
        <authorList>
            <person name="Vandepol N."/>
            <person name="Liber J."/>
            <person name="Desiro A."/>
            <person name="Na H."/>
            <person name="Kennedy M."/>
            <person name="Barry K."/>
            <person name="Grigoriev I.V."/>
            <person name="Miller A.N."/>
            <person name="O'Donnell K."/>
            <person name="Stajich J.E."/>
            <person name="Bonito G."/>
        </authorList>
    </citation>
    <scope>NUCLEOTIDE SEQUENCE</scope>
    <source>
        <strain evidence="1">NVP1</strain>
    </source>
</reference>
<sequence>MDLEVQKKECKTQIEELVEHLKENHYLLGRASTTTLDSKVFHELVKNNVYVRDISASAINVEKFYLANKGKLDGLEKFVEEDAPVPVNTSSNTADAGGDVALDLKIGNMLQNLSQRSTPSQWSLVACQ</sequence>
<accession>A0A9P5VL64</accession>
<gene>
    <name evidence="1" type="ORF">BG006_006821</name>
</gene>
<evidence type="ECO:0000313" key="1">
    <source>
        <dbReference type="EMBL" id="KAF9330203.1"/>
    </source>
</evidence>
<dbReference type="EMBL" id="JAAAUY010000414">
    <property type="protein sequence ID" value="KAF9330203.1"/>
    <property type="molecule type" value="Genomic_DNA"/>
</dbReference>
<evidence type="ECO:0000313" key="2">
    <source>
        <dbReference type="Proteomes" id="UP000696485"/>
    </source>
</evidence>
<comment type="caution">
    <text evidence="1">The sequence shown here is derived from an EMBL/GenBank/DDBJ whole genome shotgun (WGS) entry which is preliminary data.</text>
</comment>
<name>A0A9P5VL64_9FUNG</name>
<protein>
    <submittedName>
        <fullName evidence="1">Uncharacterized protein</fullName>
    </submittedName>
</protein>
<dbReference type="Proteomes" id="UP000696485">
    <property type="component" value="Unassembled WGS sequence"/>
</dbReference>